<reference evidence="2 3" key="1">
    <citation type="submission" date="2016-10" db="EMBL/GenBank/DDBJ databases">
        <authorList>
            <person name="de Groot N.N."/>
        </authorList>
    </citation>
    <scope>NUCLEOTIDE SEQUENCE [LARGE SCALE GENOMIC DNA]</scope>
    <source>
        <strain evidence="2 3">A52C2</strain>
    </source>
</reference>
<accession>A0A1H9CZ42</accession>
<dbReference type="EMBL" id="FOFG01000002">
    <property type="protein sequence ID" value="SEQ06409.1"/>
    <property type="molecule type" value="Genomic_DNA"/>
</dbReference>
<dbReference type="RefSeq" id="WP_092495455.1">
    <property type="nucleotide sequence ID" value="NZ_FOFG01000002.1"/>
</dbReference>
<dbReference type="InterPro" id="IPR003781">
    <property type="entry name" value="CoA-bd"/>
</dbReference>
<dbReference type="Gene3D" id="3.40.50.720">
    <property type="entry name" value="NAD(P)-binding Rossmann-like Domain"/>
    <property type="match status" value="1"/>
</dbReference>
<dbReference type="OrthoDB" id="9804695at2"/>
<dbReference type="PANTHER" id="PTHR33303:SF2">
    <property type="entry name" value="COA-BINDING DOMAIN-CONTAINING PROTEIN"/>
    <property type="match status" value="1"/>
</dbReference>
<dbReference type="SMART" id="SM00881">
    <property type="entry name" value="CoA_binding"/>
    <property type="match status" value="1"/>
</dbReference>
<dbReference type="AlphaFoldDB" id="A0A1H9CZ42"/>
<evidence type="ECO:0000313" key="3">
    <source>
        <dbReference type="Proteomes" id="UP000199647"/>
    </source>
</evidence>
<gene>
    <name evidence="2" type="ORF">SAMN05216548_102296</name>
</gene>
<dbReference type="InterPro" id="IPR036291">
    <property type="entry name" value="NAD(P)-bd_dom_sf"/>
</dbReference>
<dbReference type="STRING" id="1855383.SAMN05216548_102296"/>
<feature type="domain" description="CoA-binding" evidence="1">
    <location>
        <begin position="14"/>
        <end position="110"/>
    </location>
</feature>
<sequence>MNHDSYTSDYLRDILSETRTIAVVGASPKPERPSYGVIQFLIACGYEVIPVNPGFAGKTILGQTVHASLADVPAVDMVDVFRNSDAVGGVVDEVLAMPELPKLIWMQIGVRNDEAAARAEAEGIKVGMNRCPKIDYPRVMKR</sequence>
<evidence type="ECO:0000259" key="1">
    <source>
        <dbReference type="SMART" id="SM00881"/>
    </source>
</evidence>
<dbReference type="SUPFAM" id="SSF51735">
    <property type="entry name" value="NAD(P)-binding Rossmann-fold domains"/>
    <property type="match status" value="1"/>
</dbReference>
<proteinExistence type="predicted"/>
<evidence type="ECO:0000313" key="2">
    <source>
        <dbReference type="EMBL" id="SEQ06409.1"/>
    </source>
</evidence>
<dbReference type="Proteomes" id="UP000199647">
    <property type="component" value="Unassembled WGS sequence"/>
</dbReference>
<dbReference type="Pfam" id="PF13380">
    <property type="entry name" value="CoA_binding_2"/>
    <property type="match status" value="1"/>
</dbReference>
<name>A0A1H9CZ42_9HYPH</name>
<organism evidence="2 3">
    <name type="scientific">Faunimonas pinastri</name>
    <dbReference type="NCBI Taxonomy" id="1855383"/>
    <lineage>
        <taxon>Bacteria</taxon>
        <taxon>Pseudomonadati</taxon>
        <taxon>Pseudomonadota</taxon>
        <taxon>Alphaproteobacteria</taxon>
        <taxon>Hyphomicrobiales</taxon>
        <taxon>Afifellaceae</taxon>
        <taxon>Faunimonas</taxon>
    </lineage>
</organism>
<dbReference type="PANTHER" id="PTHR33303">
    <property type="entry name" value="CYTOPLASMIC PROTEIN-RELATED"/>
    <property type="match status" value="1"/>
</dbReference>
<keyword evidence="3" id="KW-1185">Reference proteome</keyword>
<protein>
    <recommendedName>
        <fullName evidence="1">CoA-binding domain-containing protein</fullName>
    </recommendedName>
</protein>